<dbReference type="Gene3D" id="3.30.565.10">
    <property type="entry name" value="Histidine kinase-like ATPase, C-terminal domain"/>
    <property type="match status" value="1"/>
</dbReference>
<evidence type="ECO:0000313" key="2">
    <source>
        <dbReference type="EMBL" id="MBP2187576.1"/>
    </source>
</evidence>
<dbReference type="InterPro" id="IPR036890">
    <property type="entry name" value="HATPase_C_sf"/>
</dbReference>
<accession>A0ABS4Q7B6</accession>
<dbReference type="NCBIfam" id="NF047352">
    <property type="entry name" value="P_loop_sacsin"/>
    <property type="match status" value="1"/>
</dbReference>
<dbReference type="RefSeq" id="WP_245365778.1">
    <property type="nucleotide sequence ID" value="NZ_JAGGMR010000001.1"/>
</dbReference>
<dbReference type="Proteomes" id="UP001519325">
    <property type="component" value="Unassembled WGS sequence"/>
</dbReference>
<name>A0ABS4Q7B6_9NOCA</name>
<organism evidence="2 3">
    <name type="scientific">Nocardia goodfellowii</name>
    <dbReference type="NCBI Taxonomy" id="882446"/>
    <lineage>
        <taxon>Bacteria</taxon>
        <taxon>Bacillati</taxon>
        <taxon>Actinomycetota</taxon>
        <taxon>Actinomycetes</taxon>
        <taxon>Mycobacteriales</taxon>
        <taxon>Nocardiaceae</taxon>
        <taxon>Nocardia</taxon>
    </lineage>
</organism>
<feature type="compositionally biased region" description="Low complexity" evidence="1">
    <location>
        <begin position="521"/>
        <end position="533"/>
    </location>
</feature>
<feature type="region of interest" description="Disordered" evidence="1">
    <location>
        <begin position="145"/>
        <end position="268"/>
    </location>
</feature>
<feature type="region of interest" description="Disordered" evidence="1">
    <location>
        <begin position="486"/>
        <end position="553"/>
    </location>
</feature>
<feature type="compositionally biased region" description="Basic and acidic residues" evidence="1">
    <location>
        <begin position="172"/>
        <end position="184"/>
    </location>
</feature>
<protein>
    <recommendedName>
        <fullName evidence="4">Molecular chaperone Hsp90</fullName>
    </recommendedName>
</protein>
<comment type="caution">
    <text evidence="2">The sequence shown here is derived from an EMBL/GenBank/DDBJ whole genome shotgun (WGS) entry which is preliminary data.</text>
</comment>
<reference evidence="2 3" key="1">
    <citation type="submission" date="2021-03" db="EMBL/GenBank/DDBJ databases">
        <title>Sequencing the genomes of 1000 actinobacteria strains.</title>
        <authorList>
            <person name="Klenk H.-P."/>
        </authorList>
    </citation>
    <scope>NUCLEOTIDE SEQUENCE [LARGE SCALE GENOMIC DNA]</scope>
    <source>
        <strain evidence="2 3">DSM 45516</strain>
    </source>
</reference>
<proteinExistence type="predicted"/>
<dbReference type="EMBL" id="JAGGMR010000001">
    <property type="protein sequence ID" value="MBP2187576.1"/>
    <property type="molecule type" value="Genomic_DNA"/>
</dbReference>
<keyword evidence="3" id="KW-1185">Reference proteome</keyword>
<evidence type="ECO:0000313" key="3">
    <source>
        <dbReference type="Proteomes" id="UP001519325"/>
    </source>
</evidence>
<evidence type="ECO:0008006" key="4">
    <source>
        <dbReference type="Google" id="ProtNLM"/>
    </source>
</evidence>
<evidence type="ECO:0000256" key="1">
    <source>
        <dbReference type="SAM" id="MobiDB-lite"/>
    </source>
</evidence>
<gene>
    <name evidence="2" type="ORF">BJ987_000477</name>
</gene>
<dbReference type="SUPFAM" id="SSF55874">
    <property type="entry name" value="ATPase domain of HSP90 chaperone/DNA topoisomerase II/histidine kinase"/>
    <property type="match status" value="1"/>
</dbReference>
<sequence>MSAADPFGTSELRAGVLAAWRDSPTRLREDAATEADLVRAGYRDRLLTELAQNAADAAAKAGVPGRVTVRLDGRTLHIANTGAPLDLAGVHALTALRASGKADTNVGRFGVGFTAVLSVSDDIEVRSTTGSLHFSRARTAQALRDNQIQIPGESNHRTETAAGERASGGPAHRTETAAGERSEWADQASDGPADRTGTAASERSEWAGQPSGGPAADIRCSPDPAAVEPADPQTGAGGAATSPQSHESASYGASYDSATADPASLQPNAAVGVPAHGPEFAPPTLRLVWPSNTEPEVGTDTEVVLRLRDDADAEALLDGMRAEAADLLLELPALQCIRIGDEEIVSAVRVLDGGLQELRIDGPGMELRIWWQYKTSRARWLLPVRAGRPVPSGNDVLRAPTRSDEELSLPAILIADIPMQPDRRRLLPGARIAELASGYAHFARALPPGDRLVLVPTPGFARSEADGLLREVLIRELQTSSWLPVCPGRQPLDTPSGVHGWPDPLDPTDDEPVPGRADDTPVPGGVEAEPVPGRAEDTPARGGMEAEPVSGRVDDMPAGGGVAAERAQGPIAVPNWNDSVLESSGTASARVDASNSAHLGSDWHNGLFEPSALAAPRSASSGALATAVPTRASVFAGLTAELAELLDDVVGPLVIPELSGRSHAEALGVLDVHRLGLARLAELSSGLEREPGWWRRLYAALEPFVVDPLTAEELGALAVPLADGRLVTGPRTVVLDDQLEMAIPVHWARLVHPEAAHPLLARLGARSATAEDLLGDPALRAELTDRPDDEDTLDAVLRLAVHANPAALPSWLGLLELPDTAGELRPADELLLPDAPLYPLLVADAPLGTVDPAVVEAYGAEALRAIGVGWGFSVVTEVDPTGPDHQLDDEARWWAGLAEDPPELAAVRDLDLVDEVAWPDALLQLVSEPDTRRLLADPNGYTAWWLRGHARIDGTPLGLLRHPADNEFAGLLDEFAFEGFGRTDLDALRAVFADPANVSPELAAALLEALADPTKTPGPQVIARAHGKLAAAIAADRLDVADLALPDRVRSLAGAVIDPSDALILDQPEFALALPSQRLVFGGTEHASALATLLDLPVVSAAVTAEVLGEGRRTAWADAPLGVILREMLTLPTPDGDLVLHDELRVRLGGAVQGTVEVPWWRAGTTTHVRVPEGR</sequence>